<comment type="caution">
    <text evidence="1">The sequence shown here is derived from an EMBL/GenBank/DDBJ whole genome shotgun (WGS) entry which is preliminary data.</text>
</comment>
<dbReference type="Proteomes" id="UP000616151">
    <property type="component" value="Unassembled WGS sequence"/>
</dbReference>
<evidence type="ECO:0000313" key="1">
    <source>
        <dbReference type="EMBL" id="MBK1871225.1"/>
    </source>
</evidence>
<gene>
    <name evidence="1" type="primary">hutX</name>
    <name evidence="1" type="ORF">JHL16_32970</name>
</gene>
<organism evidence="1 2">
    <name type="scientific">Taklimakanibacter albus</name>
    <dbReference type="NCBI Taxonomy" id="2800327"/>
    <lineage>
        <taxon>Bacteria</taxon>
        <taxon>Pseudomonadati</taxon>
        <taxon>Pseudomonadota</taxon>
        <taxon>Alphaproteobacteria</taxon>
        <taxon>Hyphomicrobiales</taxon>
        <taxon>Aestuariivirgaceae</taxon>
        <taxon>Taklimakanibacter</taxon>
    </lineage>
</organism>
<accession>A0ACC5RFJ5</accession>
<keyword evidence="2" id="KW-1185">Reference proteome</keyword>
<sequence length="168" mass="18536">MNVAVKPASVAEALKAKPDGVLEMIAAQCGVPLRHVFDELPHGAALHVAGNRFEEIWQELTKWGDVLFIVHTSDIVLECKGLLPPGTAAQGYFNIHGDSPIGGHIKADRCAAIYFIDRLFHGRRSCSVQFINGDGEAMFKVFVRRDEKRELIADQLALFEALRAKTVQ</sequence>
<dbReference type="EMBL" id="JAENHL010000008">
    <property type="protein sequence ID" value="MBK1871225.1"/>
    <property type="molecule type" value="Genomic_DNA"/>
</dbReference>
<proteinExistence type="predicted"/>
<evidence type="ECO:0000313" key="2">
    <source>
        <dbReference type="Proteomes" id="UP000616151"/>
    </source>
</evidence>
<protein>
    <submittedName>
        <fullName evidence="1">Heme utilization cystosolic carrier protein HutX</fullName>
    </submittedName>
</protein>
<name>A0ACC5RFJ5_9HYPH</name>
<reference evidence="1" key="1">
    <citation type="submission" date="2021-01" db="EMBL/GenBank/DDBJ databases">
        <authorList>
            <person name="Sun Q."/>
        </authorList>
    </citation>
    <scope>NUCLEOTIDE SEQUENCE</scope>
    <source>
        <strain evidence="1">YIM B02566</strain>
    </source>
</reference>